<sequence>MDLNQITVPSLDVEKAIDFYETLGLKLIVKTLPKYARFECTNGNSTFSIHHVEELYRGTGITIYFEDTNLDDLVAQLQAKGISFERLPENKPWLWREAHLRDLDGNLIILYKAGENRKNPPWRIS</sequence>
<dbReference type="OrthoDB" id="9810880at2"/>
<reference evidence="2 3" key="1">
    <citation type="submission" date="2016-10" db="EMBL/GenBank/DDBJ databases">
        <authorList>
            <person name="de Groot N.N."/>
        </authorList>
    </citation>
    <scope>NUCLEOTIDE SEQUENCE [LARGE SCALE GENOMIC DNA]</scope>
    <source>
        <strain evidence="2 3">DSM 21035</strain>
    </source>
</reference>
<keyword evidence="3" id="KW-1185">Reference proteome</keyword>
<dbReference type="InterPro" id="IPR037523">
    <property type="entry name" value="VOC_core"/>
</dbReference>
<protein>
    <recommendedName>
        <fullName evidence="1">VOC domain-containing protein</fullName>
    </recommendedName>
</protein>
<dbReference type="SUPFAM" id="SSF54593">
    <property type="entry name" value="Glyoxalase/Bleomycin resistance protein/Dihydroxybiphenyl dioxygenase"/>
    <property type="match status" value="1"/>
</dbReference>
<dbReference type="STRING" id="419940.SAMN05421824_1593"/>
<organism evidence="2 3">
    <name type="scientific">Hyunsoonleella jejuensis</name>
    <dbReference type="NCBI Taxonomy" id="419940"/>
    <lineage>
        <taxon>Bacteria</taxon>
        <taxon>Pseudomonadati</taxon>
        <taxon>Bacteroidota</taxon>
        <taxon>Flavobacteriia</taxon>
        <taxon>Flavobacteriales</taxon>
        <taxon>Flavobacteriaceae</taxon>
    </lineage>
</organism>
<feature type="domain" description="VOC" evidence="1">
    <location>
        <begin position="2"/>
        <end position="113"/>
    </location>
</feature>
<evidence type="ECO:0000313" key="3">
    <source>
        <dbReference type="Proteomes" id="UP000198999"/>
    </source>
</evidence>
<dbReference type="PROSITE" id="PS51819">
    <property type="entry name" value="VOC"/>
    <property type="match status" value="1"/>
</dbReference>
<gene>
    <name evidence="2" type="ORF">SAMN05421824_1593</name>
</gene>
<dbReference type="Gene3D" id="3.10.180.10">
    <property type="entry name" value="2,3-Dihydroxybiphenyl 1,2-Dioxygenase, domain 1"/>
    <property type="match status" value="1"/>
</dbReference>
<dbReference type="Proteomes" id="UP000198999">
    <property type="component" value="Unassembled WGS sequence"/>
</dbReference>
<dbReference type="InterPro" id="IPR029068">
    <property type="entry name" value="Glyas_Bleomycin-R_OHBP_Dase"/>
</dbReference>
<dbReference type="AlphaFoldDB" id="A0A1H9FWW7"/>
<dbReference type="EMBL" id="FOFN01000002">
    <property type="protein sequence ID" value="SEQ42053.1"/>
    <property type="molecule type" value="Genomic_DNA"/>
</dbReference>
<accession>A0A1H9FWW7</accession>
<name>A0A1H9FWW7_9FLAO</name>
<evidence type="ECO:0000313" key="2">
    <source>
        <dbReference type="EMBL" id="SEQ42053.1"/>
    </source>
</evidence>
<proteinExistence type="predicted"/>
<dbReference type="InterPro" id="IPR004360">
    <property type="entry name" value="Glyas_Fos-R_dOase_dom"/>
</dbReference>
<dbReference type="Pfam" id="PF00903">
    <property type="entry name" value="Glyoxalase"/>
    <property type="match status" value="1"/>
</dbReference>
<evidence type="ECO:0000259" key="1">
    <source>
        <dbReference type="PROSITE" id="PS51819"/>
    </source>
</evidence>
<dbReference type="RefSeq" id="WP_092578281.1">
    <property type="nucleotide sequence ID" value="NZ_FOFN01000002.1"/>
</dbReference>